<dbReference type="Gene3D" id="2.60.40.10">
    <property type="entry name" value="Immunoglobulins"/>
    <property type="match status" value="1"/>
</dbReference>
<protein>
    <submittedName>
        <fullName evidence="3">Uncharacterized protein</fullName>
    </submittedName>
</protein>
<dbReference type="Proteomes" id="UP000681720">
    <property type="component" value="Unassembled WGS sequence"/>
</dbReference>
<evidence type="ECO:0000313" key="4">
    <source>
        <dbReference type="Proteomes" id="UP000681720"/>
    </source>
</evidence>
<dbReference type="AlphaFoldDB" id="A0A8S3CLY0"/>
<sequence>SRSLLIYIVVPFVGQPAQVTLNTLVAGQLPANAVHARIVGPTGNTQEAIITPAPQGYNLRFNVPEPGVYVIEPDVCTLPL</sequence>
<dbReference type="InterPro" id="IPR017868">
    <property type="entry name" value="Filamin/ABP280_repeat-like"/>
</dbReference>
<dbReference type="PROSITE" id="PS50194">
    <property type="entry name" value="FILAMIN_REPEAT"/>
    <property type="match status" value="1"/>
</dbReference>
<evidence type="ECO:0000313" key="2">
    <source>
        <dbReference type="EMBL" id="CAF4565935.1"/>
    </source>
</evidence>
<dbReference type="EMBL" id="CAJOBH010091179">
    <property type="protein sequence ID" value="CAF4565935.1"/>
    <property type="molecule type" value="Genomic_DNA"/>
</dbReference>
<name>A0A8S3CLY0_9BILA</name>
<gene>
    <name evidence="2" type="ORF">BYL167_LOCUS38702</name>
    <name evidence="3" type="ORF">GIL414_LOCUS53562</name>
</gene>
<dbReference type="InterPro" id="IPR014756">
    <property type="entry name" value="Ig_E-set"/>
</dbReference>
<dbReference type="SUPFAM" id="SSF81296">
    <property type="entry name" value="E set domains"/>
    <property type="match status" value="1"/>
</dbReference>
<reference evidence="3" key="1">
    <citation type="submission" date="2021-02" db="EMBL/GenBank/DDBJ databases">
        <authorList>
            <person name="Nowell W R."/>
        </authorList>
    </citation>
    <scope>NUCLEOTIDE SEQUENCE</scope>
</reference>
<evidence type="ECO:0000256" key="1">
    <source>
        <dbReference type="PROSITE-ProRule" id="PRU00087"/>
    </source>
</evidence>
<proteinExistence type="predicted"/>
<feature type="non-terminal residue" evidence="3">
    <location>
        <position position="1"/>
    </location>
</feature>
<dbReference type="Proteomes" id="UP000681967">
    <property type="component" value="Unassembled WGS sequence"/>
</dbReference>
<comment type="caution">
    <text evidence="3">The sequence shown here is derived from an EMBL/GenBank/DDBJ whole genome shotgun (WGS) entry which is preliminary data.</text>
</comment>
<feature type="non-terminal residue" evidence="3">
    <location>
        <position position="80"/>
    </location>
</feature>
<dbReference type="InterPro" id="IPR013783">
    <property type="entry name" value="Ig-like_fold"/>
</dbReference>
<dbReference type="EMBL" id="CAJOBJ010185930">
    <property type="protein sequence ID" value="CAF4936007.1"/>
    <property type="molecule type" value="Genomic_DNA"/>
</dbReference>
<organism evidence="3 4">
    <name type="scientific">Rotaria magnacalcarata</name>
    <dbReference type="NCBI Taxonomy" id="392030"/>
    <lineage>
        <taxon>Eukaryota</taxon>
        <taxon>Metazoa</taxon>
        <taxon>Spiralia</taxon>
        <taxon>Gnathifera</taxon>
        <taxon>Rotifera</taxon>
        <taxon>Eurotatoria</taxon>
        <taxon>Bdelloidea</taxon>
        <taxon>Philodinida</taxon>
        <taxon>Philodinidae</taxon>
        <taxon>Rotaria</taxon>
    </lineage>
</organism>
<evidence type="ECO:0000313" key="3">
    <source>
        <dbReference type="EMBL" id="CAF4936007.1"/>
    </source>
</evidence>
<feature type="repeat" description="Filamin" evidence="1">
    <location>
        <begin position="1"/>
        <end position="80"/>
    </location>
</feature>
<accession>A0A8S3CLY0</accession>